<feature type="repeat" description="ANK" evidence="3">
    <location>
        <begin position="107"/>
        <end position="143"/>
    </location>
</feature>
<dbReference type="PROSITE" id="PS50088">
    <property type="entry name" value="ANK_REPEAT"/>
    <property type="match status" value="2"/>
</dbReference>
<feature type="signal peptide" evidence="4">
    <location>
        <begin position="1"/>
        <end position="19"/>
    </location>
</feature>
<gene>
    <name evidence="5" type="ORF">BDV41DRAFT_577226</name>
</gene>
<dbReference type="EMBL" id="ML738330">
    <property type="protein sequence ID" value="KAE8312793.1"/>
    <property type="molecule type" value="Genomic_DNA"/>
</dbReference>
<dbReference type="PANTHER" id="PTHR24123">
    <property type="entry name" value="ANKYRIN REPEAT-CONTAINING"/>
    <property type="match status" value="1"/>
</dbReference>
<evidence type="ECO:0000256" key="2">
    <source>
        <dbReference type="ARBA" id="ARBA00023043"/>
    </source>
</evidence>
<organism evidence="5 6">
    <name type="scientific">Aspergillus transmontanensis</name>
    <dbReference type="NCBI Taxonomy" id="1034304"/>
    <lineage>
        <taxon>Eukaryota</taxon>
        <taxon>Fungi</taxon>
        <taxon>Dikarya</taxon>
        <taxon>Ascomycota</taxon>
        <taxon>Pezizomycotina</taxon>
        <taxon>Eurotiomycetes</taxon>
        <taxon>Eurotiomycetidae</taxon>
        <taxon>Eurotiales</taxon>
        <taxon>Aspergillaceae</taxon>
        <taxon>Aspergillus</taxon>
        <taxon>Aspergillus subgen. Circumdati</taxon>
    </lineage>
</organism>
<protein>
    <submittedName>
        <fullName evidence="5">Ankyrin repeat-containing domain protein</fullName>
    </submittedName>
</protein>
<name>A0A5N6VWF2_9EURO</name>
<sequence>MVLPAALATFFLLLRCTSAEPPADFPGDETPYRVIPTGSDAPDATERILLSISAPMPTFPLSFGQVVERKQIVHAGPVLHHAAYGGSQEIPSMLLVEEVDITATDDHGMAALHWAVQSGRAAAAATTIQQLLDAGADVFARGNCGRAPHNWASFPPLFDELLRRVEGAAIAPILAQAYTKEFTTLHIAARDGQATEIGDLLLNEGIDPSLPDGTEMTALPWAA</sequence>
<dbReference type="SUPFAM" id="SSF48403">
    <property type="entry name" value="Ankyrin repeat"/>
    <property type="match status" value="1"/>
</dbReference>
<dbReference type="InterPro" id="IPR002110">
    <property type="entry name" value="Ankyrin_rpt"/>
</dbReference>
<keyword evidence="2 3" id="KW-0040">ANK repeat</keyword>
<dbReference type="SMART" id="SM00248">
    <property type="entry name" value="ANK"/>
    <property type="match status" value="2"/>
</dbReference>
<keyword evidence="6" id="KW-1185">Reference proteome</keyword>
<feature type="repeat" description="ANK" evidence="3">
    <location>
        <begin position="180"/>
        <end position="213"/>
    </location>
</feature>
<dbReference type="Proteomes" id="UP000325433">
    <property type="component" value="Unassembled WGS sequence"/>
</dbReference>
<evidence type="ECO:0000256" key="3">
    <source>
        <dbReference type="PROSITE-ProRule" id="PRU00023"/>
    </source>
</evidence>
<evidence type="ECO:0000313" key="5">
    <source>
        <dbReference type="EMBL" id="KAE8312793.1"/>
    </source>
</evidence>
<reference evidence="6" key="1">
    <citation type="submission" date="2019-04" db="EMBL/GenBank/DDBJ databases">
        <title>Friends and foes A comparative genomics studyof 23 Aspergillus species from section Flavi.</title>
        <authorList>
            <consortium name="DOE Joint Genome Institute"/>
            <person name="Kjaerbolling I."/>
            <person name="Vesth T."/>
            <person name="Frisvad J.C."/>
            <person name="Nybo J.L."/>
            <person name="Theobald S."/>
            <person name="Kildgaard S."/>
            <person name="Isbrandt T."/>
            <person name="Kuo A."/>
            <person name="Sato A."/>
            <person name="Lyhne E.K."/>
            <person name="Kogle M.E."/>
            <person name="Wiebenga A."/>
            <person name="Kun R.S."/>
            <person name="Lubbers R.J."/>
            <person name="Makela M.R."/>
            <person name="Barry K."/>
            <person name="Chovatia M."/>
            <person name="Clum A."/>
            <person name="Daum C."/>
            <person name="Haridas S."/>
            <person name="He G."/>
            <person name="LaButti K."/>
            <person name="Lipzen A."/>
            <person name="Mondo S."/>
            <person name="Riley R."/>
            <person name="Salamov A."/>
            <person name="Simmons B.A."/>
            <person name="Magnuson J.K."/>
            <person name="Henrissat B."/>
            <person name="Mortensen U.H."/>
            <person name="Larsen T.O."/>
            <person name="Devries R.P."/>
            <person name="Grigoriev I.V."/>
            <person name="Machida M."/>
            <person name="Baker S.E."/>
            <person name="Andersen M.R."/>
        </authorList>
    </citation>
    <scope>NUCLEOTIDE SEQUENCE [LARGE SCALE GENOMIC DNA]</scope>
    <source>
        <strain evidence="6">CBS 130015</strain>
    </source>
</reference>
<keyword evidence="1" id="KW-0677">Repeat</keyword>
<feature type="chain" id="PRO_5024806854" evidence="4">
    <location>
        <begin position="20"/>
        <end position="223"/>
    </location>
</feature>
<dbReference type="PROSITE" id="PS50297">
    <property type="entry name" value="ANK_REP_REGION"/>
    <property type="match status" value="2"/>
</dbReference>
<keyword evidence="4" id="KW-0732">Signal</keyword>
<dbReference type="Gene3D" id="1.25.40.20">
    <property type="entry name" value="Ankyrin repeat-containing domain"/>
    <property type="match status" value="1"/>
</dbReference>
<dbReference type="PANTHER" id="PTHR24123:SF33">
    <property type="entry name" value="PROTEIN HOS4"/>
    <property type="match status" value="1"/>
</dbReference>
<evidence type="ECO:0000256" key="4">
    <source>
        <dbReference type="SAM" id="SignalP"/>
    </source>
</evidence>
<accession>A0A5N6VWF2</accession>
<proteinExistence type="predicted"/>
<dbReference type="AlphaFoldDB" id="A0A5N6VWF2"/>
<dbReference type="InterPro" id="IPR036770">
    <property type="entry name" value="Ankyrin_rpt-contain_sf"/>
</dbReference>
<evidence type="ECO:0000256" key="1">
    <source>
        <dbReference type="ARBA" id="ARBA00022737"/>
    </source>
</evidence>
<evidence type="ECO:0000313" key="6">
    <source>
        <dbReference type="Proteomes" id="UP000325433"/>
    </source>
</evidence>
<dbReference type="Pfam" id="PF12796">
    <property type="entry name" value="Ank_2"/>
    <property type="match status" value="1"/>
</dbReference>
<dbReference type="InterPro" id="IPR051165">
    <property type="entry name" value="Multifunctional_ANK_Repeat"/>
</dbReference>